<comment type="caution">
    <text evidence="1">The sequence shown here is derived from an EMBL/GenBank/DDBJ whole genome shotgun (WGS) entry which is preliminary data.</text>
</comment>
<gene>
    <name evidence="1" type="ORF">BU25DRAFT_132490</name>
</gene>
<evidence type="ECO:0000313" key="1">
    <source>
        <dbReference type="EMBL" id="KAF2624693.1"/>
    </source>
</evidence>
<organism evidence="1 2">
    <name type="scientific">Macroventuria anomochaeta</name>
    <dbReference type="NCBI Taxonomy" id="301207"/>
    <lineage>
        <taxon>Eukaryota</taxon>
        <taxon>Fungi</taxon>
        <taxon>Dikarya</taxon>
        <taxon>Ascomycota</taxon>
        <taxon>Pezizomycotina</taxon>
        <taxon>Dothideomycetes</taxon>
        <taxon>Pleosporomycetidae</taxon>
        <taxon>Pleosporales</taxon>
        <taxon>Pleosporineae</taxon>
        <taxon>Didymellaceae</taxon>
        <taxon>Macroventuria</taxon>
    </lineage>
</organism>
<dbReference type="EMBL" id="MU006729">
    <property type="protein sequence ID" value="KAF2624693.1"/>
    <property type="molecule type" value="Genomic_DNA"/>
</dbReference>
<dbReference type="Proteomes" id="UP000799754">
    <property type="component" value="Unassembled WGS sequence"/>
</dbReference>
<evidence type="ECO:0000313" key="2">
    <source>
        <dbReference type="Proteomes" id="UP000799754"/>
    </source>
</evidence>
<reference evidence="1" key="1">
    <citation type="journal article" date="2020" name="Stud. Mycol.">
        <title>101 Dothideomycetes genomes: a test case for predicting lifestyles and emergence of pathogens.</title>
        <authorList>
            <person name="Haridas S."/>
            <person name="Albert R."/>
            <person name="Binder M."/>
            <person name="Bloem J."/>
            <person name="Labutti K."/>
            <person name="Salamov A."/>
            <person name="Andreopoulos B."/>
            <person name="Baker S."/>
            <person name="Barry K."/>
            <person name="Bills G."/>
            <person name="Bluhm B."/>
            <person name="Cannon C."/>
            <person name="Castanera R."/>
            <person name="Culley D."/>
            <person name="Daum C."/>
            <person name="Ezra D."/>
            <person name="Gonzalez J."/>
            <person name="Henrissat B."/>
            <person name="Kuo A."/>
            <person name="Liang C."/>
            <person name="Lipzen A."/>
            <person name="Lutzoni F."/>
            <person name="Magnuson J."/>
            <person name="Mondo S."/>
            <person name="Nolan M."/>
            <person name="Ohm R."/>
            <person name="Pangilinan J."/>
            <person name="Park H.-J."/>
            <person name="Ramirez L."/>
            <person name="Alfaro M."/>
            <person name="Sun H."/>
            <person name="Tritt A."/>
            <person name="Yoshinaga Y."/>
            <person name="Zwiers L.-H."/>
            <person name="Turgeon B."/>
            <person name="Goodwin S."/>
            <person name="Spatafora J."/>
            <person name="Crous P."/>
            <person name="Grigoriev I."/>
        </authorList>
    </citation>
    <scope>NUCLEOTIDE SEQUENCE</scope>
    <source>
        <strain evidence="1">CBS 525.71</strain>
    </source>
</reference>
<proteinExistence type="predicted"/>
<name>A0ACB6RSB5_9PLEO</name>
<accession>A0ACB6RSB5</accession>
<keyword evidence="2" id="KW-1185">Reference proteome</keyword>
<protein>
    <submittedName>
        <fullName evidence="1">Uncharacterized protein</fullName>
    </submittedName>
</protein>
<sequence>MPYRLEAKLTCPGHAQHHFQYAHRILRGPTGQPAERYVHARLRTGQDLTILQNLVMLKLRTWMQSTEAMLVWEVCHMRNSWIPRVQRSSSPPSPGHTNCAPRVSAKPPRGESINQESGKSKQSHPLSPITAVATPVTTLSTQEVPLLKLHTQERTARHSLSTPFHEDISKIFSFSSPSLFREYPPSESLSHSE</sequence>